<evidence type="ECO:0000256" key="1">
    <source>
        <dbReference type="SAM" id="SignalP"/>
    </source>
</evidence>
<dbReference type="Pfam" id="PF09673">
    <property type="entry name" value="TrbC_Ftype"/>
    <property type="match status" value="1"/>
</dbReference>
<keyword evidence="1" id="KW-0732">Signal</keyword>
<dbReference type="Proteomes" id="UP000315115">
    <property type="component" value="Plasmid pAM7"/>
</dbReference>
<dbReference type="EMBL" id="AP019800">
    <property type="protein sequence ID" value="BBL92265.1"/>
    <property type="molecule type" value="Genomic_DNA"/>
</dbReference>
<keyword evidence="2" id="KW-0614">Plasmid</keyword>
<evidence type="ECO:0000313" key="2">
    <source>
        <dbReference type="EMBL" id="BBL92265.1"/>
    </source>
</evidence>
<accession>A0A510IEM8</accession>
<dbReference type="InterPro" id="IPR019106">
    <property type="entry name" value="T4SS_TrbC"/>
</dbReference>
<evidence type="ECO:0008006" key="4">
    <source>
        <dbReference type="Google" id="ProtNLM"/>
    </source>
</evidence>
<protein>
    <recommendedName>
        <fullName evidence="4">Conjugal transfer protein</fullName>
    </recommendedName>
</protein>
<name>A0A510IEM8_9VIBR</name>
<organism evidence="2 3">
    <name type="scientific">Vibrio rotiferianus</name>
    <dbReference type="NCBI Taxonomy" id="190895"/>
    <lineage>
        <taxon>Bacteria</taxon>
        <taxon>Pseudomonadati</taxon>
        <taxon>Pseudomonadota</taxon>
        <taxon>Gammaproteobacteria</taxon>
        <taxon>Vibrionales</taxon>
        <taxon>Vibrionaceae</taxon>
        <taxon>Vibrio</taxon>
    </lineage>
</organism>
<dbReference type="AlphaFoldDB" id="A0A510IEM8"/>
<geneLocation type="plasmid" evidence="3">
    <name>pam7 dna</name>
</geneLocation>
<dbReference type="RefSeq" id="WP_126606171.1">
    <property type="nucleotide sequence ID" value="NZ_AP019800.1"/>
</dbReference>
<feature type="chain" id="PRO_5021918292" description="Conjugal transfer protein" evidence="1">
    <location>
        <begin position="20"/>
        <end position="434"/>
    </location>
</feature>
<sequence length="434" mass="49417">MPKYILFLVCFFTSFYLSANEPNLEQVSACIVVDGERKCTVGEMELDPSDEKYRKGLEQAAEIISQETRIKEVDSLASSIVKDALPGKNVSPIKAKDVEDLKQFTSFNEPLSKDFWKLAHKAGRLLDKAIVKKQKTGKYGDISGFIFISKSIPKNDLESLIYEVAQSKRRISFVIRGAEPMRYAETLRHFISIDKSIVGRLMVDPTLFNKLNVTEVPTFIIKNSNDEWQRTSGNVSLSAAEEHFKDDKVLKRLGKVYDIEEPDLIALMKERAGKVDWEKWMLEQTKQILTNRYESGLKVASEPQSLLIDPRYQIKKDIVLRGQTFAKQGQWINPLEIQPLSKCYVVADFSNSDHLRAVDKLVEDCSGITALTVNQPDYDNQIPNLVSKYGEIRNIDPLIIKRFKLIEVPVVARQEGLSIRLTTLPPIEEKETIK</sequence>
<reference evidence="3" key="1">
    <citation type="submission" date="2019-07" db="EMBL/GenBank/DDBJ databases">
        <title>Complete Genome Sequences of Vibrion rotiferianus strain AM7.</title>
        <authorList>
            <person name="Miyazaki K."/>
            <person name="Wiseschart A."/>
            <person name="Pootanakit K."/>
            <person name="Ishimori K."/>
            <person name="Kitahara K."/>
        </authorList>
    </citation>
    <scope>NUCLEOTIDE SEQUENCE [LARGE SCALE GENOMIC DNA]</scope>
    <source>
        <strain evidence="3">AM7</strain>
        <plasmid evidence="3">pam7 dna</plasmid>
    </source>
</reference>
<gene>
    <name evidence="2" type="ORF">VroAM7_49180</name>
</gene>
<proteinExistence type="predicted"/>
<evidence type="ECO:0000313" key="3">
    <source>
        <dbReference type="Proteomes" id="UP000315115"/>
    </source>
</evidence>
<feature type="signal peptide" evidence="1">
    <location>
        <begin position="1"/>
        <end position="19"/>
    </location>
</feature>